<gene>
    <name evidence="2" type="ORF">FNZ56_12545</name>
</gene>
<proteinExistence type="predicted"/>
<dbReference type="EMBL" id="CP041742">
    <property type="protein sequence ID" value="QDQ74863.1"/>
    <property type="molecule type" value="Genomic_DNA"/>
</dbReference>
<keyword evidence="1" id="KW-1133">Transmembrane helix</keyword>
<accession>A0A516V8K4</accession>
<keyword evidence="1" id="KW-0812">Transmembrane</keyword>
<dbReference type="OrthoDB" id="5975450at2"/>
<reference evidence="2 3" key="1">
    <citation type="submission" date="2019-07" db="EMBL/GenBank/DDBJ databases">
        <title>Lysobacter weifangensis sp. nov., isolated from bensulfuron-methyl contaminated farmland soil.</title>
        <authorList>
            <person name="Zhao H."/>
        </authorList>
    </citation>
    <scope>NUCLEOTIDE SEQUENCE [LARGE SCALE GENOMIC DNA]</scope>
    <source>
        <strain evidence="2 3">CC-Bw-6</strain>
    </source>
</reference>
<dbReference type="Proteomes" id="UP000315891">
    <property type="component" value="Chromosome"/>
</dbReference>
<organism evidence="2 3">
    <name type="scientific">Pseudoluteimonas lycopersici</name>
    <dbReference type="NCBI Taxonomy" id="1324796"/>
    <lineage>
        <taxon>Bacteria</taxon>
        <taxon>Pseudomonadati</taxon>
        <taxon>Pseudomonadota</taxon>
        <taxon>Gammaproteobacteria</taxon>
        <taxon>Lysobacterales</taxon>
        <taxon>Lysobacteraceae</taxon>
        <taxon>Pseudoluteimonas</taxon>
    </lineage>
</organism>
<protein>
    <submittedName>
        <fullName evidence="2">Uncharacterized protein</fullName>
    </submittedName>
</protein>
<name>A0A516V8K4_9GAMM</name>
<sequence>MLASAGIAAAWALVALVTGRQCSWMALVAALDAAIVLRITGARAGTSRACAAMAATAFAIALANWWIAAGQVGRSLGLMPWASSLRLGPDYAWTLASLANRPVDLAWIAAALLLAAIAGR</sequence>
<keyword evidence="1" id="KW-0472">Membrane</keyword>
<feature type="transmembrane region" description="Helical" evidence="1">
    <location>
        <begin position="46"/>
        <end position="67"/>
    </location>
</feature>
<dbReference type="AlphaFoldDB" id="A0A516V8K4"/>
<keyword evidence="3" id="KW-1185">Reference proteome</keyword>
<evidence type="ECO:0000313" key="3">
    <source>
        <dbReference type="Proteomes" id="UP000315891"/>
    </source>
</evidence>
<evidence type="ECO:0000256" key="1">
    <source>
        <dbReference type="SAM" id="Phobius"/>
    </source>
</evidence>
<evidence type="ECO:0000313" key="2">
    <source>
        <dbReference type="EMBL" id="QDQ74863.1"/>
    </source>
</evidence>